<feature type="domain" description="EF-hand" evidence="4">
    <location>
        <begin position="26"/>
        <end position="61"/>
    </location>
</feature>
<reference evidence="6 7" key="2">
    <citation type="submission" date="2024-07" db="EMBL/GenBank/DDBJ databases">
        <authorList>
            <person name="Akdeniz Z."/>
        </authorList>
    </citation>
    <scope>NUCLEOTIDE SEQUENCE [LARGE SCALE GENOMIC DNA]</scope>
</reference>
<protein>
    <submittedName>
        <fullName evidence="5">EF hand domain-containing protein</fullName>
    </submittedName>
    <submittedName>
        <fullName evidence="6">EF_hand domain-containing protein</fullName>
    </submittedName>
</protein>
<feature type="domain" description="EF-hand" evidence="4">
    <location>
        <begin position="225"/>
        <end position="260"/>
    </location>
</feature>
<dbReference type="SUPFAM" id="SSF47473">
    <property type="entry name" value="EF-hand"/>
    <property type="match status" value="3"/>
</dbReference>
<dbReference type="AlphaFoldDB" id="A0AA86P693"/>
<dbReference type="CDD" id="cd00051">
    <property type="entry name" value="EFh"/>
    <property type="match status" value="2"/>
</dbReference>
<evidence type="ECO:0000313" key="5">
    <source>
        <dbReference type="EMBL" id="CAI9931653.1"/>
    </source>
</evidence>
<dbReference type="InterPro" id="IPR002048">
    <property type="entry name" value="EF_hand_dom"/>
</dbReference>
<dbReference type="PROSITE" id="PS50222">
    <property type="entry name" value="EF_HAND_2"/>
    <property type="match status" value="5"/>
</dbReference>
<evidence type="ECO:0000313" key="6">
    <source>
        <dbReference type="EMBL" id="CAL6039415.1"/>
    </source>
</evidence>
<keyword evidence="1" id="KW-0479">Metal-binding</keyword>
<dbReference type="EMBL" id="CATOUU010000495">
    <property type="protein sequence ID" value="CAI9931653.1"/>
    <property type="molecule type" value="Genomic_DNA"/>
</dbReference>
<gene>
    <name evidence="5" type="ORF">HINF_LOCUS19298</name>
    <name evidence="6" type="ORF">HINF_LOCUS37845</name>
</gene>
<keyword evidence="3" id="KW-0106">Calcium</keyword>
<dbReference type="PANTHER" id="PTHR34524">
    <property type="entry name" value="CALCYPHOSIN"/>
    <property type="match status" value="1"/>
</dbReference>
<evidence type="ECO:0000256" key="3">
    <source>
        <dbReference type="ARBA" id="ARBA00022837"/>
    </source>
</evidence>
<sequence>MDNDVFQREQQIDKTEAKANEKKQAAMIKRYNELFNRVDVDGSNHIELDEVKKMFKDEGYNLSDEQVEKIYRLIDSNGDGKLSRPEFTRIIYVLDNSQPEDAQKIEFLIADVDYSGELDMNEVAVVLQRLGVEKTTEEIADVFEKLTGNREGPLDLVQYDQFVAELNLQKFEAGDYAFKQSTGIAKKQDEPEEEYIPQPGSGVVFEPQEEVDKTEAELNEKKQAALIKRYTELFNSIDVDHSNSIELKELIAFFKKEGYNLTDEQVQSVYRIIDNNGDGSLSRPEFTRMLYVLDNSSPTDTNKIQFLIADTDYSGELDVNEVAVALEKLGQHKTTKQIENAIIKVTGNEGQKTLPLTFFDQFYTEIGLHVQSENYTFAQAGEKLKPKALGVRQVYTGEKLLARYSDATLSGLKSIFNEQLVEKASQRTGGQDLNRMLYILDNSTIEEKERFEFVAADGDCDGAVTANEMMIVLEKIGQPKKQHEVEAVYFLITRKKQGPLTLEQFEKFLSMMGDKK</sequence>
<keyword evidence="2" id="KW-0677">Repeat</keyword>
<feature type="domain" description="EF-hand" evidence="4">
    <location>
        <begin position="62"/>
        <end position="97"/>
    </location>
</feature>
<dbReference type="Pfam" id="PF13499">
    <property type="entry name" value="EF-hand_7"/>
    <property type="match status" value="2"/>
</dbReference>
<dbReference type="SMART" id="SM00054">
    <property type="entry name" value="EFh"/>
    <property type="match status" value="7"/>
</dbReference>
<organism evidence="5">
    <name type="scientific">Hexamita inflata</name>
    <dbReference type="NCBI Taxonomy" id="28002"/>
    <lineage>
        <taxon>Eukaryota</taxon>
        <taxon>Metamonada</taxon>
        <taxon>Diplomonadida</taxon>
        <taxon>Hexamitidae</taxon>
        <taxon>Hexamitinae</taxon>
        <taxon>Hexamita</taxon>
    </lineage>
</organism>
<dbReference type="PANTHER" id="PTHR34524:SF6">
    <property type="entry name" value="CALCYPHOSINE LIKE"/>
    <property type="match status" value="1"/>
</dbReference>
<evidence type="ECO:0000256" key="2">
    <source>
        <dbReference type="ARBA" id="ARBA00022737"/>
    </source>
</evidence>
<dbReference type="Gene3D" id="1.10.238.10">
    <property type="entry name" value="EF-hand"/>
    <property type="match status" value="4"/>
</dbReference>
<name>A0AA86P693_9EUKA</name>
<accession>A0AA86P693</accession>
<dbReference type="EMBL" id="CAXDID020000142">
    <property type="protein sequence ID" value="CAL6039415.1"/>
    <property type="molecule type" value="Genomic_DNA"/>
</dbReference>
<evidence type="ECO:0000256" key="1">
    <source>
        <dbReference type="ARBA" id="ARBA00022723"/>
    </source>
</evidence>
<keyword evidence="7" id="KW-1185">Reference proteome</keyword>
<dbReference type="InterPro" id="IPR051581">
    <property type="entry name" value="Ca-bind"/>
</dbReference>
<evidence type="ECO:0000259" key="4">
    <source>
        <dbReference type="PROSITE" id="PS50222"/>
    </source>
</evidence>
<dbReference type="GO" id="GO:0005509">
    <property type="term" value="F:calcium ion binding"/>
    <property type="evidence" value="ECO:0007669"/>
    <property type="project" value="InterPro"/>
</dbReference>
<dbReference type="InterPro" id="IPR018247">
    <property type="entry name" value="EF_Hand_1_Ca_BS"/>
</dbReference>
<feature type="domain" description="EF-hand" evidence="4">
    <location>
        <begin position="261"/>
        <end position="296"/>
    </location>
</feature>
<dbReference type="InterPro" id="IPR011992">
    <property type="entry name" value="EF-hand-dom_pair"/>
</dbReference>
<feature type="domain" description="EF-hand" evidence="4">
    <location>
        <begin position="297"/>
        <end position="332"/>
    </location>
</feature>
<reference evidence="5" key="1">
    <citation type="submission" date="2023-06" db="EMBL/GenBank/DDBJ databases">
        <authorList>
            <person name="Kurt Z."/>
        </authorList>
    </citation>
    <scope>NUCLEOTIDE SEQUENCE</scope>
</reference>
<dbReference type="PROSITE" id="PS00018">
    <property type="entry name" value="EF_HAND_1"/>
    <property type="match status" value="5"/>
</dbReference>
<proteinExistence type="predicted"/>
<evidence type="ECO:0000313" key="7">
    <source>
        <dbReference type="Proteomes" id="UP001642409"/>
    </source>
</evidence>
<dbReference type="Proteomes" id="UP001642409">
    <property type="component" value="Unassembled WGS sequence"/>
</dbReference>
<comment type="caution">
    <text evidence="5">The sequence shown here is derived from an EMBL/GenBank/DDBJ whole genome shotgun (WGS) entry which is preliminary data.</text>
</comment>